<comment type="caution">
    <text evidence="7">The sequence shown here is derived from an EMBL/GenBank/DDBJ whole genome shotgun (WGS) entry which is preliminary data.</text>
</comment>
<dbReference type="InterPro" id="IPR016162">
    <property type="entry name" value="Ald_DH_N"/>
</dbReference>
<evidence type="ECO:0000256" key="3">
    <source>
        <dbReference type="PROSITE-ProRule" id="PRU10007"/>
    </source>
</evidence>
<evidence type="ECO:0000256" key="4">
    <source>
        <dbReference type="RuleBase" id="RU003345"/>
    </source>
</evidence>
<accession>A0A8K1FMK0</accession>
<dbReference type="GO" id="GO:0005737">
    <property type="term" value="C:cytoplasm"/>
    <property type="evidence" value="ECO:0007669"/>
    <property type="project" value="TreeGrafter"/>
</dbReference>
<gene>
    <name evidence="7" type="ORF">Poli38472_002674</name>
</gene>
<dbReference type="GO" id="GO:0006081">
    <property type="term" value="P:aldehyde metabolic process"/>
    <property type="evidence" value="ECO:0007669"/>
    <property type="project" value="InterPro"/>
</dbReference>
<keyword evidence="5" id="KW-0812">Transmembrane</keyword>
<feature type="transmembrane region" description="Helical" evidence="5">
    <location>
        <begin position="334"/>
        <end position="354"/>
    </location>
</feature>
<keyword evidence="5" id="KW-0472">Membrane</keyword>
<comment type="similarity">
    <text evidence="1 4">Belongs to the aldehyde dehydrogenase family.</text>
</comment>
<keyword evidence="8" id="KW-1185">Reference proteome</keyword>
<dbReference type="OrthoDB" id="440325at2759"/>
<organism evidence="7 8">
    <name type="scientific">Pythium oligandrum</name>
    <name type="common">Mycoparasitic fungus</name>
    <dbReference type="NCBI Taxonomy" id="41045"/>
    <lineage>
        <taxon>Eukaryota</taxon>
        <taxon>Sar</taxon>
        <taxon>Stramenopiles</taxon>
        <taxon>Oomycota</taxon>
        <taxon>Peronosporomycetes</taxon>
        <taxon>Pythiales</taxon>
        <taxon>Pythiaceae</taxon>
        <taxon>Pythium</taxon>
    </lineage>
</organism>
<evidence type="ECO:0000256" key="2">
    <source>
        <dbReference type="ARBA" id="ARBA00023002"/>
    </source>
</evidence>
<evidence type="ECO:0000259" key="6">
    <source>
        <dbReference type="Pfam" id="PF00171"/>
    </source>
</evidence>
<evidence type="ECO:0000256" key="5">
    <source>
        <dbReference type="SAM" id="Phobius"/>
    </source>
</evidence>
<name>A0A8K1FMK0_PYTOL</name>
<evidence type="ECO:0000313" key="7">
    <source>
        <dbReference type="EMBL" id="TMW63733.1"/>
    </source>
</evidence>
<proteinExistence type="inferred from homology"/>
<dbReference type="Proteomes" id="UP000794436">
    <property type="component" value="Unassembled WGS sequence"/>
</dbReference>
<dbReference type="Gene3D" id="3.40.605.10">
    <property type="entry name" value="Aldehyde Dehydrogenase, Chain A, domain 1"/>
    <property type="match status" value="1"/>
</dbReference>
<dbReference type="InterPro" id="IPR029510">
    <property type="entry name" value="Ald_DH_CS_GLU"/>
</dbReference>
<dbReference type="Pfam" id="PF00171">
    <property type="entry name" value="Aldedh"/>
    <property type="match status" value="1"/>
</dbReference>
<feature type="active site" evidence="3">
    <location>
        <position position="74"/>
    </location>
</feature>
<dbReference type="EMBL" id="SPLM01000072">
    <property type="protein sequence ID" value="TMW63733.1"/>
    <property type="molecule type" value="Genomic_DNA"/>
</dbReference>
<dbReference type="PANTHER" id="PTHR43570:SF16">
    <property type="entry name" value="ALDEHYDE DEHYDROGENASE TYPE III, ISOFORM Q"/>
    <property type="match status" value="1"/>
</dbReference>
<evidence type="ECO:0000256" key="1">
    <source>
        <dbReference type="ARBA" id="ARBA00009986"/>
    </source>
</evidence>
<dbReference type="Gene3D" id="3.40.309.10">
    <property type="entry name" value="Aldehyde Dehydrogenase, Chain A, domain 2"/>
    <property type="match status" value="1"/>
</dbReference>
<dbReference type="AlphaFoldDB" id="A0A8K1FMK0"/>
<protein>
    <recommendedName>
        <fullName evidence="6">Aldehyde dehydrogenase domain-containing protein</fullName>
    </recommendedName>
</protein>
<feature type="domain" description="Aldehyde dehydrogenase" evidence="6">
    <location>
        <begin position="6"/>
        <end position="296"/>
    </location>
</feature>
<dbReference type="PANTHER" id="PTHR43570">
    <property type="entry name" value="ALDEHYDE DEHYDROGENASE"/>
    <property type="match status" value="1"/>
</dbReference>
<dbReference type="SUPFAM" id="SSF53720">
    <property type="entry name" value="ALDH-like"/>
    <property type="match status" value="1"/>
</dbReference>
<keyword evidence="5" id="KW-1133">Transmembrane helix</keyword>
<dbReference type="InterPro" id="IPR016161">
    <property type="entry name" value="Ald_DH/histidinol_DH"/>
</dbReference>
<dbReference type="InterPro" id="IPR016163">
    <property type="entry name" value="Ald_DH_C"/>
</dbReference>
<dbReference type="GO" id="GO:0004029">
    <property type="term" value="F:aldehyde dehydrogenase (NAD+) activity"/>
    <property type="evidence" value="ECO:0007669"/>
    <property type="project" value="TreeGrafter"/>
</dbReference>
<dbReference type="InterPro" id="IPR012394">
    <property type="entry name" value="Aldehyde_DH_NAD(P)"/>
</dbReference>
<sequence>MPGDDTTVHTNNALNRLLDEYMDKRVVRVVHGGVEVSKTMLEQRFDLIFCTGGTFIGKIVAAAAAKTLTPTILELGGKSPAIIDETCDLEVSARRIAWGSFINSGQTCLRPDYVLVSSKIGDRFVALLEKSLRSFFGDDALQSEDYGRLVNTRQFGRIAAMIEQDKRHIAHGGSTNATEQYVEPTLLNFKNDIHAFTNAASHVAGGLWPSLANLLLDDCIDFVNSRERPLGLYMCTSISSNRNRVLRETTSGSVCINDATVQFTNSSLPFGGVGHSGMGAYHGKYSFDAFSHKKSVMIRSTWFDVKQRYYPYSPASLQALKPAVTPITRKVTKILKFIGGVLIIAVVTVAIVLLV</sequence>
<evidence type="ECO:0000313" key="8">
    <source>
        <dbReference type="Proteomes" id="UP000794436"/>
    </source>
</evidence>
<dbReference type="InterPro" id="IPR015590">
    <property type="entry name" value="Aldehyde_DH_dom"/>
</dbReference>
<keyword evidence="2 4" id="KW-0560">Oxidoreductase</keyword>
<dbReference type="PROSITE" id="PS00687">
    <property type="entry name" value="ALDEHYDE_DEHYDR_GLU"/>
    <property type="match status" value="1"/>
</dbReference>
<reference evidence="7" key="1">
    <citation type="submission" date="2019-03" db="EMBL/GenBank/DDBJ databases">
        <title>Long read genome sequence of the mycoparasitic Pythium oligandrum ATCC 38472 isolated from sugarbeet rhizosphere.</title>
        <authorList>
            <person name="Gaulin E."/>
        </authorList>
    </citation>
    <scope>NUCLEOTIDE SEQUENCE</scope>
    <source>
        <strain evidence="7">ATCC 38472_TT</strain>
    </source>
</reference>